<organism evidence="1 2">
    <name type="scientific">Mycena chlorophos</name>
    <name type="common">Agaric fungus</name>
    <name type="synonym">Agaricus chlorophos</name>
    <dbReference type="NCBI Taxonomy" id="658473"/>
    <lineage>
        <taxon>Eukaryota</taxon>
        <taxon>Fungi</taxon>
        <taxon>Dikarya</taxon>
        <taxon>Basidiomycota</taxon>
        <taxon>Agaricomycotina</taxon>
        <taxon>Agaricomycetes</taxon>
        <taxon>Agaricomycetidae</taxon>
        <taxon>Agaricales</taxon>
        <taxon>Marasmiineae</taxon>
        <taxon>Mycenaceae</taxon>
        <taxon>Mycena</taxon>
    </lineage>
</organism>
<proteinExistence type="predicted"/>
<dbReference type="Proteomes" id="UP000815677">
    <property type="component" value="Unassembled WGS sequence"/>
</dbReference>
<accession>A0ABQ0LZD0</accession>
<gene>
    <name evidence="1" type="ORF">MCHLO_12070</name>
</gene>
<sequence length="139" mass="15154">MASYVGNEALGGNLPFPHARDKELIYILRKLLELRLYPGSLLAALSEKLTPHAVDQPPLAASLAPKDLLADAVRRSSVAHLFHFYSVLCAIASVPRRTPATWVALQSEAGAKEMDAQTAARERLNVLGKEMGVRGTEFF</sequence>
<evidence type="ECO:0000313" key="1">
    <source>
        <dbReference type="EMBL" id="GAT55286.1"/>
    </source>
</evidence>
<reference evidence="1" key="1">
    <citation type="submission" date="2014-09" db="EMBL/GenBank/DDBJ databases">
        <title>Genome sequence of the luminous mushroom Mycena chlorophos for searching fungal bioluminescence genes.</title>
        <authorList>
            <person name="Tanaka Y."/>
            <person name="Kasuga D."/>
            <person name="Oba Y."/>
            <person name="Hase S."/>
            <person name="Sato K."/>
            <person name="Oba Y."/>
            <person name="Sakakibara Y."/>
        </authorList>
    </citation>
    <scope>NUCLEOTIDE SEQUENCE</scope>
</reference>
<name>A0ABQ0LZD0_MYCCL</name>
<protein>
    <submittedName>
        <fullName evidence="1">Uncharacterized protein</fullName>
    </submittedName>
</protein>
<evidence type="ECO:0000313" key="2">
    <source>
        <dbReference type="Proteomes" id="UP000815677"/>
    </source>
</evidence>
<dbReference type="EMBL" id="DF848953">
    <property type="protein sequence ID" value="GAT55286.1"/>
    <property type="molecule type" value="Genomic_DNA"/>
</dbReference>
<keyword evidence="2" id="KW-1185">Reference proteome</keyword>